<keyword evidence="1 10" id="KW-1003">Cell membrane</keyword>
<keyword evidence="9 10" id="KW-1208">Phospholipid metabolism</keyword>
<comment type="subunit">
    <text evidence="10">Probably interacts with PlsX.</text>
</comment>
<dbReference type="UniPathway" id="UPA00085"/>
<keyword evidence="6 10" id="KW-0443">Lipid metabolism</keyword>
<evidence type="ECO:0000256" key="10">
    <source>
        <dbReference type="HAMAP-Rule" id="MF_01043"/>
    </source>
</evidence>
<keyword evidence="3 10" id="KW-0808">Transferase</keyword>
<dbReference type="PATRIC" id="fig|1217799.6.peg.578"/>
<feature type="transmembrane region" description="Helical" evidence="10">
    <location>
        <begin position="161"/>
        <end position="178"/>
    </location>
</feature>
<evidence type="ECO:0000313" key="11">
    <source>
        <dbReference type="EMBL" id="KTB47716.1"/>
    </source>
</evidence>
<comment type="function">
    <text evidence="10">Catalyzes the transfer of an acyl group from acyl-phosphate (acyl-PO(4)) to glycerol-3-phosphate (G3P) to form lysophosphatidic acid (LPA). This enzyme utilizes acyl-phosphate as fatty acyl donor, but not acyl-CoA or acyl-ACP.</text>
</comment>
<keyword evidence="11" id="KW-0012">Acyltransferase</keyword>
<protein>
    <recommendedName>
        <fullName evidence="10">Glycerol-3-phosphate acyltransferase</fullName>
    </recommendedName>
    <alternativeName>
        <fullName evidence="10">Acyl-PO4 G3P acyltransferase</fullName>
    </alternativeName>
    <alternativeName>
        <fullName evidence="10">Acyl-phosphate--glycerol-3-phosphate acyltransferase</fullName>
    </alternativeName>
    <alternativeName>
        <fullName evidence="10">G3P acyltransferase</fullName>
        <shortName evidence="10">GPAT</shortName>
        <ecNumber evidence="10">2.3.1.275</ecNumber>
    </alternativeName>
    <alternativeName>
        <fullName evidence="10">Lysophosphatidic acid synthase</fullName>
        <shortName evidence="10">LPA synthase</shortName>
    </alternativeName>
</protein>
<dbReference type="HAMAP" id="MF_01043">
    <property type="entry name" value="PlsY"/>
    <property type="match status" value="1"/>
</dbReference>
<evidence type="ECO:0000256" key="9">
    <source>
        <dbReference type="ARBA" id="ARBA00023264"/>
    </source>
</evidence>
<evidence type="ECO:0000256" key="4">
    <source>
        <dbReference type="ARBA" id="ARBA00022692"/>
    </source>
</evidence>
<feature type="transmembrane region" description="Helical" evidence="10">
    <location>
        <begin position="75"/>
        <end position="95"/>
    </location>
</feature>
<keyword evidence="5 10" id="KW-1133">Transmembrane helix</keyword>
<dbReference type="SMART" id="SM01207">
    <property type="entry name" value="G3P_acyltransf"/>
    <property type="match status" value="1"/>
</dbReference>
<keyword evidence="12" id="KW-1185">Reference proteome</keyword>
<organism evidence="11 12">
    <name type="scientific">Dehalogenimonas alkenigignens</name>
    <dbReference type="NCBI Taxonomy" id="1217799"/>
    <lineage>
        <taxon>Bacteria</taxon>
        <taxon>Bacillati</taxon>
        <taxon>Chloroflexota</taxon>
        <taxon>Dehalococcoidia</taxon>
        <taxon>Dehalococcoidales</taxon>
        <taxon>Dehalococcoidaceae</taxon>
        <taxon>Dehalogenimonas</taxon>
    </lineage>
</organism>
<evidence type="ECO:0000256" key="2">
    <source>
        <dbReference type="ARBA" id="ARBA00022516"/>
    </source>
</evidence>
<keyword evidence="4 10" id="KW-0812">Transmembrane</keyword>
<proteinExistence type="inferred from homology"/>
<evidence type="ECO:0000256" key="6">
    <source>
        <dbReference type="ARBA" id="ARBA00023098"/>
    </source>
</evidence>
<evidence type="ECO:0000256" key="7">
    <source>
        <dbReference type="ARBA" id="ARBA00023136"/>
    </source>
</evidence>
<dbReference type="AlphaFoldDB" id="A0A0W0GGN9"/>
<feature type="transmembrane region" description="Helical" evidence="10">
    <location>
        <begin position="138"/>
        <end position="155"/>
    </location>
</feature>
<keyword evidence="2 10" id="KW-0444">Lipid biosynthesis</keyword>
<comment type="similarity">
    <text evidence="10">Belongs to the PlsY family.</text>
</comment>
<evidence type="ECO:0000256" key="8">
    <source>
        <dbReference type="ARBA" id="ARBA00023209"/>
    </source>
</evidence>
<dbReference type="EC" id="2.3.1.275" evidence="10"/>
<dbReference type="PANTHER" id="PTHR30309">
    <property type="entry name" value="INNER MEMBRANE PROTEIN YGIH"/>
    <property type="match status" value="1"/>
</dbReference>
<accession>A0A0W0GGN9</accession>
<evidence type="ECO:0000256" key="3">
    <source>
        <dbReference type="ARBA" id="ARBA00022679"/>
    </source>
</evidence>
<dbReference type="Proteomes" id="UP000053947">
    <property type="component" value="Unassembled WGS sequence"/>
</dbReference>
<dbReference type="EMBL" id="LFDV01000002">
    <property type="protein sequence ID" value="KTB47716.1"/>
    <property type="molecule type" value="Genomic_DNA"/>
</dbReference>
<dbReference type="GO" id="GO:0008654">
    <property type="term" value="P:phospholipid biosynthetic process"/>
    <property type="evidence" value="ECO:0007669"/>
    <property type="project" value="UniProtKB-UniRule"/>
</dbReference>
<feature type="transmembrane region" description="Helical" evidence="10">
    <location>
        <begin position="42"/>
        <end position="63"/>
    </location>
</feature>
<keyword evidence="7 10" id="KW-0472">Membrane</keyword>
<feature type="transmembrane region" description="Helical" evidence="10">
    <location>
        <begin position="101"/>
        <end position="131"/>
    </location>
</feature>
<reference evidence="11 12" key="1">
    <citation type="submission" date="2015-06" db="EMBL/GenBank/DDBJ databases">
        <title>Genome sequence of the organohalide-respiring Dehalogenimonas alkenigignens type strain (IP3-3T).</title>
        <authorList>
            <person name="Key T.A."/>
            <person name="Richmond D.P."/>
            <person name="Bowman K.S."/>
            <person name="Cho Y.-J."/>
            <person name="Chun J."/>
            <person name="da Costa M.S."/>
            <person name="Rainey F.A."/>
            <person name="Moe W.M."/>
        </authorList>
    </citation>
    <scope>NUCLEOTIDE SEQUENCE [LARGE SCALE GENOMIC DNA]</scope>
    <source>
        <strain evidence="11 12">IP3-3</strain>
    </source>
</reference>
<dbReference type="GO" id="GO:0043772">
    <property type="term" value="F:acyl-phosphate glycerol-3-phosphate acyltransferase activity"/>
    <property type="evidence" value="ECO:0007669"/>
    <property type="project" value="UniProtKB-UniRule"/>
</dbReference>
<dbReference type="STRING" id="1217799.DEALK_05610"/>
<dbReference type="PANTHER" id="PTHR30309:SF0">
    <property type="entry name" value="GLYCEROL-3-PHOSPHATE ACYLTRANSFERASE-RELATED"/>
    <property type="match status" value="1"/>
</dbReference>
<comment type="pathway">
    <text evidence="10">Lipid metabolism; phospholipid metabolism.</text>
</comment>
<keyword evidence="8 10" id="KW-0594">Phospholipid biosynthesis</keyword>
<evidence type="ECO:0000313" key="12">
    <source>
        <dbReference type="Proteomes" id="UP000053947"/>
    </source>
</evidence>
<sequence>MPLLALLSGYLWGSIPTARLVARLSGQRLAGNVGALNTIRSVGLGAGIAVALLDVAKGAAAVLTARYALDASAGWVLFAGVGCVIGHNWMVWLGFKGGKGMAAAAGAVLAASLIYGYGWVFVAFVGIILAVWRLGRNLVLGNAAALLCLPGLAWLASHSTAVVLAALCLDAVIALKYAPDAIADFKRRGFGALGPDEIKPKRS</sequence>
<evidence type="ECO:0000256" key="5">
    <source>
        <dbReference type="ARBA" id="ARBA00022989"/>
    </source>
</evidence>
<name>A0A0W0GGN9_9CHLR</name>
<comment type="catalytic activity">
    <reaction evidence="10">
        <text>an acyl phosphate + sn-glycerol 3-phosphate = a 1-acyl-sn-glycero-3-phosphate + phosphate</text>
        <dbReference type="Rhea" id="RHEA:34075"/>
        <dbReference type="ChEBI" id="CHEBI:43474"/>
        <dbReference type="ChEBI" id="CHEBI:57597"/>
        <dbReference type="ChEBI" id="CHEBI:57970"/>
        <dbReference type="ChEBI" id="CHEBI:59918"/>
        <dbReference type="EC" id="2.3.1.275"/>
    </reaction>
</comment>
<gene>
    <name evidence="10" type="primary">plsY</name>
    <name evidence="11" type="ORF">DEALK_05610</name>
</gene>
<comment type="subcellular location">
    <subcellularLocation>
        <location evidence="10">Cell membrane</location>
        <topology evidence="10">Multi-pass membrane protein</topology>
    </subcellularLocation>
</comment>
<dbReference type="Pfam" id="PF02660">
    <property type="entry name" value="G3P_acyltransf"/>
    <property type="match status" value="1"/>
</dbReference>
<dbReference type="OrthoDB" id="163501at2"/>
<comment type="caution">
    <text evidence="11">The sequence shown here is derived from an EMBL/GenBank/DDBJ whole genome shotgun (WGS) entry which is preliminary data.</text>
</comment>
<dbReference type="GO" id="GO:0005886">
    <property type="term" value="C:plasma membrane"/>
    <property type="evidence" value="ECO:0007669"/>
    <property type="project" value="UniProtKB-SubCell"/>
</dbReference>
<dbReference type="RefSeq" id="WP_058438460.1">
    <property type="nucleotide sequence ID" value="NZ_KQ758903.1"/>
</dbReference>
<dbReference type="InterPro" id="IPR003811">
    <property type="entry name" value="G3P_acylTferase_PlsY"/>
</dbReference>
<evidence type="ECO:0000256" key="1">
    <source>
        <dbReference type="ARBA" id="ARBA00022475"/>
    </source>
</evidence>